<dbReference type="STRING" id="1381753.V2WZM3"/>
<dbReference type="OrthoDB" id="331602at2759"/>
<dbReference type="AlphaFoldDB" id="V2WZM3"/>
<evidence type="ECO:0000256" key="5">
    <source>
        <dbReference type="ARBA" id="ARBA00022776"/>
    </source>
</evidence>
<feature type="coiled-coil region" evidence="8">
    <location>
        <begin position="55"/>
        <end position="89"/>
    </location>
</feature>
<evidence type="ECO:0000256" key="8">
    <source>
        <dbReference type="SAM" id="Coils"/>
    </source>
</evidence>
<dbReference type="GO" id="GO:0051315">
    <property type="term" value="P:attachment of mitotic spindle microtubules to kinetochore"/>
    <property type="evidence" value="ECO:0007669"/>
    <property type="project" value="TreeGrafter"/>
</dbReference>
<evidence type="ECO:0000256" key="1">
    <source>
        <dbReference type="ARBA" id="ARBA00004123"/>
    </source>
</evidence>
<feature type="compositionally biased region" description="Low complexity" evidence="9">
    <location>
        <begin position="1"/>
        <end position="23"/>
    </location>
</feature>
<dbReference type="PANTHER" id="PTHR23168:SF0">
    <property type="entry name" value="MITOTIC SPINDLE ASSEMBLY CHECKPOINT PROTEIN MAD1"/>
    <property type="match status" value="1"/>
</dbReference>
<keyword evidence="4" id="KW-0132">Cell division</keyword>
<evidence type="ECO:0000256" key="9">
    <source>
        <dbReference type="SAM" id="MobiDB-lite"/>
    </source>
</evidence>
<dbReference type="Pfam" id="PF05557">
    <property type="entry name" value="MAD"/>
    <property type="match status" value="1"/>
</dbReference>
<dbReference type="PANTHER" id="PTHR23168">
    <property type="entry name" value="MITOTIC SPINDLE ASSEMBLY CHECKPOINT PROTEIN MAD1 MITOTIC ARREST DEFICIENT-LIKE PROTEIN 1"/>
    <property type="match status" value="1"/>
</dbReference>
<reference evidence="10 11" key="1">
    <citation type="journal article" date="2014" name="BMC Genomics">
        <title>Genome and secretome analysis of the hemibiotrophic fungal pathogen, Moniliophthora roreri, which causes frosty pod rot disease of cacao: mechanisms of the biotrophic and necrotrophic phases.</title>
        <authorList>
            <person name="Meinhardt L.W."/>
            <person name="Costa G.G.L."/>
            <person name="Thomazella D.P.T."/>
            <person name="Teixeira P.J.P.L."/>
            <person name="Carazzolle M.F."/>
            <person name="Schuster S.C."/>
            <person name="Carlson J.E."/>
            <person name="Guiltinan M.J."/>
            <person name="Mieczkowski P."/>
            <person name="Farmer A."/>
            <person name="Ramaraj T."/>
            <person name="Crozier J."/>
            <person name="Davis R.E."/>
            <person name="Shao J."/>
            <person name="Melnick R.L."/>
            <person name="Pereira G.A.G."/>
            <person name="Bailey B.A."/>
        </authorList>
    </citation>
    <scope>NUCLEOTIDE SEQUENCE [LARGE SCALE GENOMIC DNA]</scope>
    <source>
        <strain evidence="10 11">MCA 2997</strain>
    </source>
</reference>
<sequence>MAGPSSSSTRPPPSSATTRSLRSSVKRDLSTAQLPESSSGPSSNKRALLSSTLTHASLERQLASYKTTNLDLEARLREKDALIAELTRDRRFLADREASERSAREELEGEMREKEGRYLAQISDMRGKYDASQGEVMDLRDELARVKRQYERTIGDQKIELNTFKKASEVSKKEFLDWKEKAEKLKAVEDEKKAMDEYEKEDDTKEREERAKKDRDMLGPHLASLTEHVRKLESENVRLRADLGVLKARDQSIQVLNEEKSSLQLRLARQEAEVNRLIREVETLRSTASASSSPPRRRGRISTAGPSSTSGAASPMVVDEADTPTVEETATLGTLRIEHAKLLEEYGILKAELAALRSSSPDASSLHSANTSALTLVDSPSSSVLGNSEQKDEALELRLKLKDRQLAETQREIGYLKAWVESYTLEMQLVVPNAGAGSSPDPTTGEASALAKMDRLRITQLEDLLSTSRSETEKLRTEIDRLLSSNNSPLSAAQSQITSLQSELAASNTRIEEFEAQVENLEQTLFDLRGEIAGGRHTPPNTRILALRQNPLQELVKVGREEFERLRVENEGLLKRLGELEAASASGSSGGIKIQPEEVDLESGVDKLPELIPKATLLKVMRQKEAADEERDQIGKRLLRLRQVFSVKSDEFKETIGSVLGVKVAFYPNGQVRITSVYDLNASFVFSPTKDNSTTRMQLVGHSPEAPQDFSNWQNFWIETEGCIPGFLATVTLESYDKWKRGGGGELPDLSS</sequence>
<name>V2WZM3_MONRO</name>
<feature type="compositionally biased region" description="Basic and acidic residues" evidence="9">
    <location>
        <begin position="195"/>
        <end position="218"/>
    </location>
</feature>
<feature type="region of interest" description="Disordered" evidence="9">
    <location>
        <begin position="1"/>
        <end position="47"/>
    </location>
</feature>
<dbReference type="Proteomes" id="UP000017559">
    <property type="component" value="Unassembled WGS sequence"/>
</dbReference>
<accession>V2WZM3</accession>
<dbReference type="KEGG" id="mrr:Moror_11975"/>
<evidence type="ECO:0000313" key="11">
    <source>
        <dbReference type="Proteomes" id="UP000017559"/>
    </source>
</evidence>
<keyword evidence="5" id="KW-0498">Mitosis</keyword>
<evidence type="ECO:0000256" key="2">
    <source>
        <dbReference type="ARBA" id="ARBA00008029"/>
    </source>
</evidence>
<dbReference type="GO" id="GO:0051301">
    <property type="term" value="P:cell division"/>
    <property type="evidence" value="ECO:0007669"/>
    <property type="project" value="UniProtKB-KW"/>
</dbReference>
<keyword evidence="7" id="KW-0131">Cell cycle</keyword>
<feature type="compositionally biased region" description="Low complexity" evidence="9">
    <location>
        <begin position="301"/>
        <end position="315"/>
    </location>
</feature>
<evidence type="ECO:0000256" key="4">
    <source>
        <dbReference type="ARBA" id="ARBA00022618"/>
    </source>
</evidence>
<dbReference type="GO" id="GO:0000776">
    <property type="term" value="C:kinetochore"/>
    <property type="evidence" value="ECO:0007669"/>
    <property type="project" value="TreeGrafter"/>
</dbReference>
<evidence type="ECO:0000313" key="10">
    <source>
        <dbReference type="EMBL" id="ESK87032.1"/>
    </source>
</evidence>
<evidence type="ECO:0000256" key="6">
    <source>
        <dbReference type="ARBA" id="ARBA00023242"/>
    </source>
</evidence>
<keyword evidence="6" id="KW-0539">Nucleus</keyword>
<gene>
    <name evidence="10" type="ORF">Moror_11975</name>
</gene>
<organism evidence="10 11">
    <name type="scientific">Moniliophthora roreri (strain MCA 2997)</name>
    <name type="common">Cocoa frosty pod rot fungus</name>
    <name type="synonym">Crinipellis roreri</name>
    <dbReference type="NCBI Taxonomy" id="1381753"/>
    <lineage>
        <taxon>Eukaryota</taxon>
        <taxon>Fungi</taxon>
        <taxon>Dikarya</taxon>
        <taxon>Basidiomycota</taxon>
        <taxon>Agaricomycotina</taxon>
        <taxon>Agaricomycetes</taxon>
        <taxon>Agaricomycetidae</taxon>
        <taxon>Agaricales</taxon>
        <taxon>Marasmiineae</taxon>
        <taxon>Marasmiaceae</taxon>
        <taxon>Moniliophthora</taxon>
    </lineage>
</organism>
<feature type="coiled-coil region" evidence="8">
    <location>
        <begin position="458"/>
        <end position="531"/>
    </location>
</feature>
<comment type="similarity">
    <text evidence="2">Belongs to the MAD1 family.</text>
</comment>
<feature type="compositionally biased region" description="Polar residues" evidence="9">
    <location>
        <begin position="30"/>
        <end position="45"/>
    </location>
</feature>
<keyword evidence="8" id="KW-0175">Coiled coil</keyword>
<feature type="region of interest" description="Disordered" evidence="9">
    <location>
        <begin position="195"/>
        <end position="222"/>
    </location>
</feature>
<comment type="subcellular location">
    <subcellularLocation>
        <location evidence="1">Nucleus</location>
    </subcellularLocation>
</comment>
<evidence type="ECO:0000256" key="3">
    <source>
        <dbReference type="ARBA" id="ARBA00022019"/>
    </source>
</evidence>
<dbReference type="Gene3D" id="3.30.457.60">
    <property type="match status" value="1"/>
</dbReference>
<protein>
    <recommendedName>
        <fullName evidence="3">Spindle assembly checkpoint component MAD1</fullName>
    </recommendedName>
</protein>
<feature type="compositionally biased region" description="Low complexity" evidence="9">
    <location>
        <begin position="285"/>
        <end position="294"/>
    </location>
</feature>
<proteinExistence type="inferred from homology"/>
<dbReference type="HOGENOM" id="CLU_021480_0_0_1"/>
<dbReference type="Gene3D" id="6.10.250.90">
    <property type="match status" value="1"/>
</dbReference>
<dbReference type="GO" id="GO:0007094">
    <property type="term" value="P:mitotic spindle assembly checkpoint signaling"/>
    <property type="evidence" value="ECO:0007669"/>
    <property type="project" value="InterPro"/>
</dbReference>
<dbReference type="InterPro" id="IPR008672">
    <property type="entry name" value="Mad1"/>
</dbReference>
<comment type="caution">
    <text evidence="10">The sequence shown here is derived from an EMBL/GenBank/DDBJ whole genome shotgun (WGS) entry which is preliminary data.</text>
</comment>
<dbReference type="SUPFAM" id="SSF75704">
    <property type="entry name" value="Mitotic arrest deficient-like 1, Mad1"/>
    <property type="match status" value="1"/>
</dbReference>
<dbReference type="GO" id="GO:0072686">
    <property type="term" value="C:mitotic spindle"/>
    <property type="evidence" value="ECO:0007669"/>
    <property type="project" value="TreeGrafter"/>
</dbReference>
<feature type="coiled-coil region" evidence="8">
    <location>
        <begin position="129"/>
        <end position="156"/>
    </location>
</feature>
<feature type="region of interest" description="Disordered" evidence="9">
    <location>
        <begin position="284"/>
        <end position="323"/>
    </location>
</feature>
<evidence type="ECO:0000256" key="7">
    <source>
        <dbReference type="ARBA" id="ARBA00023306"/>
    </source>
</evidence>
<dbReference type="EMBL" id="AWSO01000851">
    <property type="protein sequence ID" value="ESK87032.1"/>
    <property type="molecule type" value="Genomic_DNA"/>
</dbReference>
<keyword evidence="11" id="KW-1185">Reference proteome</keyword>
<dbReference type="GO" id="GO:0005635">
    <property type="term" value="C:nuclear envelope"/>
    <property type="evidence" value="ECO:0007669"/>
    <property type="project" value="TreeGrafter"/>
</dbReference>